<comment type="subunit">
    <text evidence="4">Homodimer.</text>
</comment>
<dbReference type="RefSeq" id="WP_035164640.1">
    <property type="nucleotide sequence ID" value="NZ_AZTB01000069.1"/>
</dbReference>
<name>A0A096CT04_9FIRM</name>
<comment type="caution">
    <text evidence="6">The sequence shown here is derived from an EMBL/GenBank/DDBJ whole genome shotgun (WGS) entry which is preliminary data.</text>
</comment>
<dbReference type="STRING" id="1156417.Y919_10710"/>
<feature type="active site" evidence="4">
    <location>
        <position position="34"/>
    </location>
</feature>
<evidence type="ECO:0000259" key="5">
    <source>
        <dbReference type="Pfam" id="PF00636"/>
    </source>
</evidence>
<dbReference type="SUPFAM" id="SSF69065">
    <property type="entry name" value="RNase III domain-like"/>
    <property type="match status" value="1"/>
</dbReference>
<dbReference type="GO" id="GO:0006364">
    <property type="term" value="P:rRNA processing"/>
    <property type="evidence" value="ECO:0007669"/>
    <property type="project" value="UniProtKB-UniRule"/>
</dbReference>
<evidence type="ECO:0000256" key="2">
    <source>
        <dbReference type="ARBA" id="ARBA00022759"/>
    </source>
</evidence>
<keyword evidence="4" id="KW-0699">rRNA-binding</keyword>
<reference evidence="6 7" key="1">
    <citation type="submission" date="2013-12" db="EMBL/GenBank/DDBJ databases">
        <title>Draft genome sequence of Caloranaerobacter sp. H53214.</title>
        <authorList>
            <person name="Jiang L.J."/>
            <person name="Shao Z.Z."/>
            <person name="Long M.N."/>
        </authorList>
    </citation>
    <scope>NUCLEOTIDE SEQUENCE [LARGE SCALE GENOMIC DNA]</scope>
    <source>
        <strain evidence="6 7">H53214</strain>
    </source>
</reference>
<keyword evidence="4" id="KW-0963">Cytoplasm</keyword>
<accession>A0A096CT04</accession>
<proteinExistence type="inferred from homology"/>
<dbReference type="GO" id="GO:0004525">
    <property type="term" value="F:ribonuclease III activity"/>
    <property type="evidence" value="ECO:0007669"/>
    <property type="project" value="InterPro"/>
</dbReference>
<comment type="cofactor">
    <cofactor evidence="4">
        <name>Mg(2+)</name>
        <dbReference type="ChEBI" id="CHEBI:18420"/>
    </cofactor>
</comment>
<dbReference type="EC" id="3.1.26.-" evidence="4"/>
<dbReference type="Gene3D" id="1.10.1520.10">
    <property type="entry name" value="Ribonuclease III domain"/>
    <property type="match status" value="1"/>
</dbReference>
<dbReference type="CDD" id="cd00593">
    <property type="entry name" value="RIBOc"/>
    <property type="match status" value="1"/>
</dbReference>
<feature type="domain" description="RNase III" evidence="5">
    <location>
        <begin position="28"/>
        <end position="123"/>
    </location>
</feature>
<evidence type="ECO:0000256" key="3">
    <source>
        <dbReference type="ARBA" id="ARBA00022801"/>
    </source>
</evidence>
<evidence type="ECO:0000313" key="6">
    <source>
        <dbReference type="EMBL" id="KGG79659.1"/>
    </source>
</evidence>
<keyword evidence="4" id="KW-0690">Ribosome biogenesis</keyword>
<comment type="similarity">
    <text evidence="4">Belongs to the MrnC RNase family.</text>
</comment>
<evidence type="ECO:0000313" key="7">
    <source>
        <dbReference type="Proteomes" id="UP000029622"/>
    </source>
</evidence>
<dbReference type="GO" id="GO:0019843">
    <property type="term" value="F:rRNA binding"/>
    <property type="evidence" value="ECO:0007669"/>
    <property type="project" value="UniProtKB-UniRule"/>
</dbReference>
<dbReference type="AlphaFoldDB" id="A0A096CT04"/>
<keyword evidence="4" id="KW-0460">Magnesium</keyword>
<protein>
    <recommendedName>
        <fullName evidence="4">Mini-ribonuclease 3</fullName>
        <shortName evidence="4">Mini-3</shortName>
        <shortName evidence="4">Mini-RNase 3</shortName>
        <ecNumber evidence="4">3.1.26.-</ecNumber>
    </recommendedName>
    <alternativeName>
        <fullName evidence="4">Mini-RNase III</fullName>
        <shortName evidence="4">Mini-III</shortName>
    </alternativeName>
</protein>
<dbReference type="PANTHER" id="PTHR34276">
    <property type="entry name" value="MINI-RIBONUCLEASE 3"/>
    <property type="match status" value="1"/>
</dbReference>
<evidence type="ECO:0000256" key="4">
    <source>
        <dbReference type="HAMAP-Rule" id="MF_01468"/>
    </source>
</evidence>
<keyword evidence="1 4" id="KW-0540">Nuclease</keyword>
<dbReference type="HAMAP" id="MF_01468">
    <property type="entry name" value="RNase_Mini_III"/>
    <property type="match status" value="1"/>
</dbReference>
<comment type="subcellular location">
    <subcellularLocation>
        <location evidence="4">Cytoplasm</location>
    </subcellularLocation>
</comment>
<keyword evidence="3 4" id="KW-0378">Hydrolase</keyword>
<dbReference type="Pfam" id="PF00636">
    <property type="entry name" value="Ribonuclease_3"/>
    <property type="match status" value="1"/>
</dbReference>
<organism evidence="6 7">
    <name type="scientific">Caloranaerobacter azorensis H53214</name>
    <dbReference type="NCBI Taxonomy" id="1156417"/>
    <lineage>
        <taxon>Bacteria</taxon>
        <taxon>Bacillati</taxon>
        <taxon>Bacillota</taxon>
        <taxon>Tissierellia</taxon>
        <taxon>Tissierellales</taxon>
        <taxon>Thermohalobacteraceae</taxon>
        <taxon>Caloranaerobacter</taxon>
    </lineage>
</organism>
<keyword evidence="2 4" id="KW-0255">Endonuclease</keyword>
<dbReference type="InterPro" id="IPR036389">
    <property type="entry name" value="RNase_III_sf"/>
</dbReference>
<dbReference type="PIRSF" id="PIRSF005520">
    <property type="entry name" value="UCP005520"/>
    <property type="match status" value="1"/>
</dbReference>
<gene>
    <name evidence="4" type="primary">mrnC</name>
    <name evidence="6" type="ORF">Y919_10710</name>
</gene>
<dbReference type="PANTHER" id="PTHR34276:SF1">
    <property type="entry name" value="MINI-RIBONUCLEASE 3"/>
    <property type="match status" value="1"/>
</dbReference>
<keyword evidence="4" id="KW-0694">RNA-binding</keyword>
<dbReference type="EMBL" id="AZTB01000069">
    <property type="protein sequence ID" value="KGG79659.1"/>
    <property type="molecule type" value="Genomic_DNA"/>
</dbReference>
<evidence type="ECO:0000256" key="1">
    <source>
        <dbReference type="ARBA" id="ARBA00022722"/>
    </source>
</evidence>
<dbReference type="InterPro" id="IPR008226">
    <property type="entry name" value="Mini3_fam"/>
</dbReference>
<dbReference type="Proteomes" id="UP000029622">
    <property type="component" value="Unassembled WGS sequence"/>
</dbReference>
<sequence length="146" mass="16746">MADDYFDTMIFGGSGWDKNKVKMLSPLQLAYIGDAIYELLIRTYLLSKKNISVNELHKEAVKYVKAKAQADIVHNLQDKLTEEEWSIIKRGRNAKSGSAPKNAELIDYKYATGFETLMGFLYLIGDNERIYEIFNMIINMYAENEG</sequence>
<dbReference type="GO" id="GO:0005737">
    <property type="term" value="C:cytoplasm"/>
    <property type="evidence" value="ECO:0007669"/>
    <property type="project" value="UniProtKB-SubCell"/>
</dbReference>
<comment type="function">
    <text evidence="4">Involved in correct processing of both the 5' and 3' ends of 23S rRNA precursor. Processes 30S rRNA precursor transcript even in absence of ribonuclease 3 (Rnc); Rnc processes 30S rRNA into smaller rRNA precursors.</text>
</comment>
<keyword evidence="4" id="KW-0698">rRNA processing</keyword>
<dbReference type="InterPro" id="IPR000999">
    <property type="entry name" value="RNase_III_dom"/>
</dbReference>